<dbReference type="PANTHER" id="PTHR43761:SF1">
    <property type="entry name" value="D-ISOMER SPECIFIC 2-HYDROXYACID DEHYDROGENASE CATALYTIC DOMAIN-CONTAINING PROTEIN-RELATED"/>
    <property type="match status" value="1"/>
</dbReference>
<dbReference type="SUPFAM" id="SSF51735">
    <property type="entry name" value="NAD(P)-binding Rossmann-fold domains"/>
    <property type="match status" value="1"/>
</dbReference>
<accession>A0ABW0KJ62</accession>
<name>A0ABW0KJ62_9BACT</name>
<evidence type="ECO:0000256" key="1">
    <source>
        <dbReference type="ARBA" id="ARBA00005854"/>
    </source>
</evidence>
<dbReference type="PANTHER" id="PTHR43761">
    <property type="entry name" value="D-ISOMER SPECIFIC 2-HYDROXYACID DEHYDROGENASE FAMILY PROTEIN (AFU_ORTHOLOGUE AFUA_1G13630)"/>
    <property type="match status" value="1"/>
</dbReference>
<evidence type="ECO:0000256" key="3">
    <source>
        <dbReference type="ARBA" id="ARBA00023027"/>
    </source>
</evidence>
<dbReference type="Pfam" id="PF00389">
    <property type="entry name" value="2-Hacid_dh"/>
    <property type="match status" value="1"/>
</dbReference>
<reference evidence="8" key="1">
    <citation type="journal article" date="2019" name="Int. J. Syst. Evol. Microbiol.">
        <title>The Global Catalogue of Microorganisms (GCM) 10K type strain sequencing project: providing services to taxonomists for standard genome sequencing and annotation.</title>
        <authorList>
            <consortium name="The Broad Institute Genomics Platform"/>
            <consortium name="The Broad Institute Genome Sequencing Center for Infectious Disease"/>
            <person name="Wu L."/>
            <person name="Ma J."/>
        </authorList>
    </citation>
    <scope>NUCLEOTIDE SEQUENCE [LARGE SCALE GENOMIC DNA]</scope>
    <source>
        <strain evidence="8">CGMCC 4.1469</strain>
    </source>
</reference>
<protein>
    <submittedName>
        <fullName evidence="7">D-2-hydroxyacid dehydrogenase</fullName>
    </submittedName>
</protein>
<keyword evidence="8" id="KW-1185">Reference proteome</keyword>
<evidence type="ECO:0000256" key="4">
    <source>
        <dbReference type="RuleBase" id="RU003719"/>
    </source>
</evidence>
<evidence type="ECO:0000313" key="7">
    <source>
        <dbReference type="EMBL" id="MFC5453528.1"/>
    </source>
</evidence>
<organism evidence="7 8">
    <name type="scientific">Prosthecobacter fluviatilis</name>
    <dbReference type="NCBI Taxonomy" id="445931"/>
    <lineage>
        <taxon>Bacteria</taxon>
        <taxon>Pseudomonadati</taxon>
        <taxon>Verrucomicrobiota</taxon>
        <taxon>Verrucomicrobiia</taxon>
        <taxon>Verrucomicrobiales</taxon>
        <taxon>Verrucomicrobiaceae</taxon>
        <taxon>Prosthecobacter</taxon>
    </lineage>
</organism>
<dbReference type="CDD" id="cd12162">
    <property type="entry name" value="2-Hacid_dh_4"/>
    <property type="match status" value="1"/>
</dbReference>
<dbReference type="EMBL" id="JBHSMQ010000001">
    <property type="protein sequence ID" value="MFC5453528.1"/>
    <property type="molecule type" value="Genomic_DNA"/>
</dbReference>
<sequence length="318" mass="33487">MKIVLLDAHTANPGDLSWQPLEAIAPCEVHARTPLDQTVARCAGAEIVITNKAPLTREIIAALPALKYIGVTATGFNIVDVVAAKEHGIVVSNVPGYSTPAVAQHVIALMLEMTNHVGHAAQSVADGGWVRCPDFAYWDHPIIELSGRTLGIIGYGEIGSAVARIAVAFGMKVLASKRTWKEPPPAGVTAAEIDDIFRQSDVISLHCPLTDATKHLVGTRTLGLMKSTAMIINTGRGPLVDEPALAQALNEGRIAGAGLDVLSVEPAKADNPLLTAKNCLITPHVAWASRESRARLIDITAANLQAFLAGKPVNVVNG</sequence>
<dbReference type="Pfam" id="PF02826">
    <property type="entry name" value="2-Hacid_dh_C"/>
    <property type="match status" value="1"/>
</dbReference>
<evidence type="ECO:0000259" key="5">
    <source>
        <dbReference type="Pfam" id="PF00389"/>
    </source>
</evidence>
<feature type="domain" description="D-isomer specific 2-hydroxyacid dehydrogenase catalytic" evidence="5">
    <location>
        <begin position="26"/>
        <end position="317"/>
    </location>
</feature>
<dbReference type="InterPro" id="IPR029753">
    <property type="entry name" value="D-isomer_DH_CS"/>
</dbReference>
<dbReference type="PROSITE" id="PS00670">
    <property type="entry name" value="D_2_HYDROXYACID_DH_2"/>
    <property type="match status" value="1"/>
</dbReference>
<dbReference type="RefSeq" id="WP_377162690.1">
    <property type="nucleotide sequence ID" value="NZ_JBHSMQ010000001.1"/>
</dbReference>
<comment type="similarity">
    <text evidence="1 4">Belongs to the D-isomer specific 2-hydroxyacid dehydrogenase family.</text>
</comment>
<gene>
    <name evidence="7" type="ORF">ACFQDI_01565</name>
</gene>
<dbReference type="Proteomes" id="UP001596052">
    <property type="component" value="Unassembled WGS sequence"/>
</dbReference>
<dbReference type="SUPFAM" id="SSF52283">
    <property type="entry name" value="Formate/glycerate dehydrogenase catalytic domain-like"/>
    <property type="match status" value="1"/>
</dbReference>
<dbReference type="InterPro" id="IPR036291">
    <property type="entry name" value="NAD(P)-bd_dom_sf"/>
</dbReference>
<evidence type="ECO:0000313" key="8">
    <source>
        <dbReference type="Proteomes" id="UP001596052"/>
    </source>
</evidence>
<dbReference type="InterPro" id="IPR006139">
    <property type="entry name" value="D-isomer_2_OHA_DH_cat_dom"/>
</dbReference>
<evidence type="ECO:0000256" key="2">
    <source>
        <dbReference type="ARBA" id="ARBA00023002"/>
    </source>
</evidence>
<dbReference type="PROSITE" id="PS00671">
    <property type="entry name" value="D_2_HYDROXYACID_DH_3"/>
    <property type="match status" value="1"/>
</dbReference>
<dbReference type="InterPro" id="IPR006140">
    <property type="entry name" value="D-isomer_DH_NAD-bd"/>
</dbReference>
<evidence type="ECO:0000259" key="6">
    <source>
        <dbReference type="Pfam" id="PF02826"/>
    </source>
</evidence>
<keyword evidence="3" id="KW-0520">NAD</keyword>
<feature type="domain" description="D-isomer specific 2-hydroxyacid dehydrogenase NAD-binding" evidence="6">
    <location>
        <begin position="107"/>
        <end position="286"/>
    </location>
</feature>
<dbReference type="InterPro" id="IPR050418">
    <property type="entry name" value="D-iso_2-hydroxyacid_DH_PdxB"/>
</dbReference>
<dbReference type="Gene3D" id="3.40.50.720">
    <property type="entry name" value="NAD(P)-binding Rossmann-like Domain"/>
    <property type="match status" value="2"/>
</dbReference>
<comment type="caution">
    <text evidence="7">The sequence shown here is derived from an EMBL/GenBank/DDBJ whole genome shotgun (WGS) entry which is preliminary data.</text>
</comment>
<proteinExistence type="inferred from homology"/>
<keyword evidence="2 4" id="KW-0560">Oxidoreductase</keyword>